<dbReference type="GO" id="GO:0070573">
    <property type="term" value="F:metallodipeptidase activity"/>
    <property type="evidence" value="ECO:0007669"/>
    <property type="project" value="InterPro"/>
</dbReference>
<dbReference type="Gene3D" id="3.20.20.140">
    <property type="entry name" value="Metal-dependent hydrolases"/>
    <property type="match status" value="1"/>
</dbReference>
<organism evidence="1 2">
    <name type="scientific">Pseudoroseicyclus aestuarii</name>
    <dbReference type="NCBI Taxonomy" id="1795041"/>
    <lineage>
        <taxon>Bacteria</taxon>
        <taxon>Pseudomonadati</taxon>
        <taxon>Pseudomonadota</taxon>
        <taxon>Alphaproteobacteria</taxon>
        <taxon>Rhodobacterales</taxon>
        <taxon>Paracoccaceae</taxon>
        <taxon>Pseudoroseicyclus</taxon>
    </lineage>
</organism>
<reference evidence="1 2" key="1">
    <citation type="submission" date="2018-06" db="EMBL/GenBank/DDBJ databases">
        <title>Genomic Encyclopedia of Type Strains, Phase III (KMG-III): the genomes of soil and plant-associated and newly described type strains.</title>
        <authorList>
            <person name="Whitman W."/>
        </authorList>
    </citation>
    <scope>NUCLEOTIDE SEQUENCE [LARGE SCALE GENOMIC DNA]</scope>
    <source>
        <strain evidence="1 2">CECT 9025</strain>
    </source>
</reference>
<dbReference type="Pfam" id="PF01244">
    <property type="entry name" value="Peptidase_M19"/>
    <property type="match status" value="1"/>
</dbReference>
<dbReference type="EMBL" id="QJTE01000004">
    <property type="protein sequence ID" value="PYE82369.1"/>
    <property type="molecule type" value="Genomic_DNA"/>
</dbReference>
<dbReference type="RefSeq" id="WP_110815042.1">
    <property type="nucleotide sequence ID" value="NZ_QJTE01000004.1"/>
</dbReference>
<dbReference type="PANTHER" id="PTHR10443:SF12">
    <property type="entry name" value="DIPEPTIDASE"/>
    <property type="match status" value="1"/>
</dbReference>
<gene>
    <name evidence="1" type="ORF">DFP88_104125</name>
</gene>
<dbReference type="InterPro" id="IPR032466">
    <property type="entry name" value="Metal_Hydrolase"/>
</dbReference>
<keyword evidence="2" id="KW-1185">Reference proteome</keyword>
<protein>
    <submittedName>
        <fullName evidence="1">Membrane dipeptidase</fullName>
    </submittedName>
</protein>
<dbReference type="Proteomes" id="UP000248311">
    <property type="component" value="Unassembled WGS sequence"/>
</dbReference>
<dbReference type="InterPro" id="IPR008257">
    <property type="entry name" value="Pept_M19"/>
</dbReference>
<dbReference type="SUPFAM" id="SSF51556">
    <property type="entry name" value="Metallo-dependent hydrolases"/>
    <property type="match status" value="1"/>
</dbReference>
<accession>A0A318ST72</accession>
<proteinExistence type="predicted"/>
<sequence length="352" mass="37128">MTPQNSPAIFDGHNDLLLALSSGRTSVAQVRDGGGPTQIDLPRAIKGGFGGGFFALYAPSPDKTRPDTSAMEGESYDLPLPGLLEEGAALRSAMVQVSMFRDLAAAGVILPCTSAAQIEAALDGPAMAAVLHLEGADCIDPDFHALHVLHALGLRSLGPVWSRETRWATGVPFRFPSTGDIGPGLTEDGKRLVRECNRLGIMIDLSHLNEKGVDDVAALTDAPLVATHSNAHAISPHARNLTDRQLDQIAESGGMVGLNFAAAFLRPDGQMQADVPLEVMIRHLDHLIGRLGEGGVGLGSDFDGAVVPQEIGDLAGLPALIAAMRKAGYGEALIARLCHGNWLDVLRRTWGR</sequence>
<dbReference type="CDD" id="cd01301">
    <property type="entry name" value="rDP_like"/>
    <property type="match status" value="1"/>
</dbReference>
<name>A0A318ST72_9RHOB</name>
<dbReference type="OrthoDB" id="9804920at2"/>
<dbReference type="AlphaFoldDB" id="A0A318ST72"/>
<evidence type="ECO:0000313" key="1">
    <source>
        <dbReference type="EMBL" id="PYE82369.1"/>
    </source>
</evidence>
<dbReference type="PROSITE" id="PS51365">
    <property type="entry name" value="RENAL_DIPEPTIDASE_2"/>
    <property type="match status" value="1"/>
</dbReference>
<dbReference type="PANTHER" id="PTHR10443">
    <property type="entry name" value="MICROSOMAL DIPEPTIDASE"/>
    <property type="match status" value="1"/>
</dbReference>
<dbReference type="GO" id="GO:0006508">
    <property type="term" value="P:proteolysis"/>
    <property type="evidence" value="ECO:0007669"/>
    <property type="project" value="InterPro"/>
</dbReference>
<comment type="caution">
    <text evidence="1">The sequence shown here is derived from an EMBL/GenBank/DDBJ whole genome shotgun (WGS) entry which is preliminary data.</text>
</comment>
<evidence type="ECO:0000313" key="2">
    <source>
        <dbReference type="Proteomes" id="UP000248311"/>
    </source>
</evidence>